<evidence type="ECO:0000259" key="1">
    <source>
        <dbReference type="SMART" id="SM00245"/>
    </source>
</evidence>
<dbReference type="InterPro" id="IPR036034">
    <property type="entry name" value="PDZ_sf"/>
</dbReference>
<reference evidence="3" key="1">
    <citation type="journal article" date="2019" name="Int. J. Syst. Evol. Microbiol.">
        <title>The Global Catalogue of Microorganisms (GCM) 10K type strain sequencing project: providing services to taxonomists for standard genome sequencing and annotation.</title>
        <authorList>
            <consortium name="The Broad Institute Genomics Platform"/>
            <consortium name="The Broad Institute Genome Sequencing Center for Infectious Disease"/>
            <person name="Wu L."/>
            <person name="Ma J."/>
        </authorList>
    </citation>
    <scope>NUCLEOTIDE SEQUENCE [LARGE SCALE GENOMIC DNA]</scope>
    <source>
        <strain evidence="3">KCTC 42498</strain>
    </source>
</reference>
<dbReference type="PANTHER" id="PTHR32060">
    <property type="entry name" value="TAIL-SPECIFIC PROTEASE"/>
    <property type="match status" value="1"/>
</dbReference>
<dbReference type="Gene3D" id="3.90.226.10">
    <property type="entry name" value="2-enoyl-CoA Hydratase, Chain A, domain 1"/>
    <property type="match status" value="1"/>
</dbReference>
<dbReference type="SUPFAM" id="SSF50156">
    <property type="entry name" value="PDZ domain-like"/>
    <property type="match status" value="1"/>
</dbReference>
<accession>A0ABW5IQG0</accession>
<evidence type="ECO:0000313" key="2">
    <source>
        <dbReference type="EMBL" id="MFD2515894.1"/>
    </source>
</evidence>
<dbReference type="Proteomes" id="UP001597544">
    <property type="component" value="Unassembled WGS sequence"/>
</dbReference>
<organism evidence="2 3">
    <name type="scientific">Pontibacter locisalis</name>
    <dbReference type="NCBI Taxonomy" id="1719035"/>
    <lineage>
        <taxon>Bacteria</taxon>
        <taxon>Pseudomonadati</taxon>
        <taxon>Bacteroidota</taxon>
        <taxon>Cytophagia</taxon>
        <taxon>Cytophagales</taxon>
        <taxon>Hymenobacteraceae</taxon>
        <taxon>Pontibacter</taxon>
    </lineage>
</organism>
<protein>
    <submittedName>
        <fullName evidence="2">S41 family peptidase</fullName>
    </submittedName>
</protein>
<dbReference type="InterPro" id="IPR005151">
    <property type="entry name" value="Tail-specific_protease"/>
</dbReference>
<gene>
    <name evidence="2" type="ORF">ACFSRY_18630</name>
</gene>
<dbReference type="SUPFAM" id="SSF52096">
    <property type="entry name" value="ClpP/crotonase"/>
    <property type="match status" value="1"/>
</dbReference>
<keyword evidence="3" id="KW-1185">Reference proteome</keyword>
<dbReference type="Pfam" id="PF03572">
    <property type="entry name" value="Peptidase_S41"/>
    <property type="match status" value="1"/>
</dbReference>
<sequence>MRKKLLIIISFVFILYGCSAQPKLNDIQKLESLARVWGFLKYYHPQVASGKYNWDEELIQSLPKVMSAQSKKELSQVYLDWIARLGEVKVPDSASKNSTFDKNFNLSWTDDTSLFTESLISQLDFIEENRVQGKNHYATVNPIGLLDITNENPYPELYFKQPDETHRLLSLFRYWNVVEYFFPYKYLTDQEWDDVLTEMIPKFRNAANVSEYHLAVLELVAKTDDSHAYISGEFAPEVFGYYWIPAKFKIIDGKAVISGFYNDSLAHANDIHIGDVIHRVNGETIESIIGRKSKYIPASNQSAKYRDFYNAVFNGVTDTVTITYERSGVLEEKQVKRYYFSDFSYGVSNKSPKWEILKGNIGYVDMGLLEIPDVAAMIKSLMKCKAIILDVRNYPKGTMDEISNYLNSEPRPYAKFTLPDLAYPGKYYWLKGDSSGRHNKSPYQGQVVLLVNEHTQSHAEFTVMALQTADNATVIGSQTAGADGNIIPFELVGGIKTRISGIGVYYPDGRETQRIGLVPDIEVKPTVEGIRNGKDEVLEKALEYIEKEEIQLLTKPKR</sequence>
<dbReference type="RefSeq" id="WP_377511617.1">
    <property type="nucleotide sequence ID" value="NZ_JBHULU010000023.1"/>
</dbReference>
<dbReference type="Gene3D" id="2.30.42.10">
    <property type="match status" value="1"/>
</dbReference>
<name>A0ABW5IQG0_9BACT</name>
<dbReference type="CDD" id="cd07562">
    <property type="entry name" value="Peptidase_S41_TRI"/>
    <property type="match status" value="1"/>
</dbReference>
<dbReference type="EMBL" id="JBHULU010000023">
    <property type="protein sequence ID" value="MFD2515894.1"/>
    <property type="molecule type" value="Genomic_DNA"/>
</dbReference>
<dbReference type="PROSITE" id="PS51257">
    <property type="entry name" value="PROKAR_LIPOPROTEIN"/>
    <property type="match status" value="1"/>
</dbReference>
<evidence type="ECO:0000313" key="3">
    <source>
        <dbReference type="Proteomes" id="UP001597544"/>
    </source>
</evidence>
<comment type="caution">
    <text evidence="2">The sequence shown here is derived from an EMBL/GenBank/DDBJ whole genome shotgun (WGS) entry which is preliminary data.</text>
</comment>
<dbReference type="SMART" id="SM00245">
    <property type="entry name" value="TSPc"/>
    <property type="match status" value="1"/>
</dbReference>
<feature type="domain" description="Tail specific protease" evidence="1">
    <location>
        <begin position="328"/>
        <end position="524"/>
    </location>
</feature>
<proteinExistence type="predicted"/>
<dbReference type="InterPro" id="IPR029045">
    <property type="entry name" value="ClpP/crotonase-like_dom_sf"/>
</dbReference>
<dbReference type="PANTHER" id="PTHR32060:SF30">
    <property type="entry name" value="CARBOXY-TERMINAL PROCESSING PROTEASE CTPA"/>
    <property type="match status" value="1"/>
</dbReference>